<dbReference type="Gene3D" id="3.60.15.10">
    <property type="entry name" value="Ribonuclease Z/Hydroxyacylglutathione hydrolase-like"/>
    <property type="match status" value="1"/>
</dbReference>
<dbReference type="RefSeq" id="WP_269264189.1">
    <property type="nucleotide sequence ID" value="NZ_CP098247.1"/>
</dbReference>
<dbReference type="EMBL" id="CP098248">
    <property type="protein sequence ID" value="WAV96711.1"/>
    <property type="molecule type" value="Genomic_DNA"/>
</dbReference>
<dbReference type="Pfam" id="PF00753">
    <property type="entry name" value="Lactamase_B"/>
    <property type="match status" value="1"/>
</dbReference>
<dbReference type="InterPro" id="IPR001279">
    <property type="entry name" value="Metallo-B-lactamas"/>
</dbReference>
<keyword evidence="4" id="KW-1185">Reference proteome</keyword>
<organism evidence="2">
    <name type="scientific">Oxalobacter aliiformigenes</name>
    <dbReference type="NCBI Taxonomy" id="2946593"/>
    <lineage>
        <taxon>Bacteria</taxon>
        <taxon>Pseudomonadati</taxon>
        <taxon>Pseudomonadota</taxon>
        <taxon>Betaproteobacteria</taxon>
        <taxon>Burkholderiales</taxon>
        <taxon>Oxalobacteraceae</taxon>
        <taxon>Oxalobacter</taxon>
    </lineage>
</organism>
<dbReference type="PANTHER" id="PTHR13754">
    <property type="entry name" value="METALLO-BETA-LACTAMASE SUPERFAMILY PROTEIN"/>
    <property type="match status" value="1"/>
</dbReference>
<proteinExistence type="predicted"/>
<evidence type="ECO:0000313" key="4">
    <source>
        <dbReference type="Proteomes" id="UP001164794"/>
    </source>
</evidence>
<evidence type="ECO:0000313" key="2">
    <source>
        <dbReference type="EMBL" id="WAV90931.1"/>
    </source>
</evidence>
<dbReference type="InterPro" id="IPR041712">
    <property type="entry name" value="DHPS-like_MBL-fold"/>
</dbReference>
<dbReference type="CDD" id="cd07713">
    <property type="entry name" value="DHPS-like_MBL-fold"/>
    <property type="match status" value="1"/>
</dbReference>
<dbReference type="InterPro" id="IPR036866">
    <property type="entry name" value="RibonucZ/Hydroxyglut_hydro"/>
</dbReference>
<accession>A0A9E9NXI9</accession>
<dbReference type="Proteomes" id="UP001164794">
    <property type="component" value="Chromosome"/>
</dbReference>
<evidence type="ECO:0000259" key="1">
    <source>
        <dbReference type="Pfam" id="PF00753"/>
    </source>
</evidence>
<feature type="domain" description="Metallo-beta-lactamase" evidence="1">
    <location>
        <begin position="25"/>
        <end position="90"/>
    </location>
</feature>
<reference evidence="3" key="1">
    <citation type="journal article" date="2022" name="Front. Microbiol.">
        <title>New perspectives on an old grouping: The genomic and phenotypic variability of Oxalobacter formigenes and the implications for calcium oxalate stone prevention.</title>
        <authorList>
            <person name="Chmiel J.A."/>
            <person name="Carr C."/>
            <person name="Stuivenberg G.A."/>
            <person name="Venema R."/>
            <person name="Chanyi R.M."/>
            <person name="Al K.F."/>
            <person name="Giguere D."/>
            <person name="Say H."/>
            <person name="Akouris P.P."/>
            <person name="Dominguez Romero S.A."/>
            <person name="Kwong A."/>
            <person name="Tai V."/>
            <person name="Koval S.F."/>
            <person name="Razvi H."/>
            <person name="Bjazevic J."/>
            <person name="Burton J.P."/>
        </authorList>
    </citation>
    <scope>NUCLEOTIDE SEQUENCE</scope>
    <source>
        <strain evidence="3">HOxNP-1</strain>
    </source>
</reference>
<dbReference type="SUPFAM" id="SSF56281">
    <property type="entry name" value="Metallo-hydrolase/oxidoreductase"/>
    <property type="match status" value="1"/>
</dbReference>
<dbReference type="Proteomes" id="UP001164819">
    <property type="component" value="Chromosome"/>
</dbReference>
<reference evidence="2" key="2">
    <citation type="journal article" date="2022" name="Front. Microbiol.">
        <title>New perspectives on an old grouping: The genomic and phenotypic variability of Oxalobacter formigenes and the implications for calcium oxalate stone prevention.</title>
        <authorList>
            <person name="Chmiel J.A."/>
            <person name="Carr C."/>
            <person name="Stuivenberg G.A."/>
            <person name="Venema R."/>
            <person name="Chanyi R.M."/>
            <person name="Al K.F."/>
            <person name="Giguere D."/>
            <person name="Say H."/>
            <person name="Akouris P.P."/>
            <person name="Dominguez Romero S.A."/>
            <person name="Kwong A."/>
            <person name="Tai V."/>
            <person name="Koval S.F."/>
            <person name="Razvi H."/>
            <person name="Bjazevic J."/>
            <person name="Burton J.P."/>
        </authorList>
    </citation>
    <scope>NUCLEOTIDE SEQUENCE</scope>
    <source>
        <strain evidence="2">OxK</strain>
    </source>
</reference>
<dbReference type="InterPro" id="IPR052926">
    <property type="entry name" value="Metallo-beta-lactamase_dom"/>
</dbReference>
<dbReference type="PANTHER" id="PTHR13754:SF13">
    <property type="entry name" value="METALLO-BETA-LACTAMASE SUPERFAMILY PROTEIN (AFU_ORTHOLOGUE AFUA_3G07630)"/>
    <property type="match status" value="1"/>
</dbReference>
<dbReference type="GO" id="GO:0016740">
    <property type="term" value="F:transferase activity"/>
    <property type="evidence" value="ECO:0007669"/>
    <property type="project" value="TreeGrafter"/>
</dbReference>
<name>A0A9E9NXI9_9BURK</name>
<dbReference type="EMBL" id="CP098251">
    <property type="protein sequence ID" value="WAV90931.1"/>
    <property type="molecule type" value="Genomic_DNA"/>
</dbReference>
<gene>
    <name evidence="3" type="ORF">NB645_07750</name>
    <name evidence="2" type="ORF">NB646_08880</name>
</gene>
<evidence type="ECO:0000313" key="3">
    <source>
        <dbReference type="EMBL" id="WAV96711.1"/>
    </source>
</evidence>
<dbReference type="AlphaFoldDB" id="A0A9E9NXI9"/>
<sequence length="280" mass="31006">MSTSVKITVLVDTESFDENLAKEHGFSAWIETEDRHILFDTGQIGGMLSNAQRLNIDLKQADTLVLSHGHFDHTGQIPQFLALNDHARIYCCYNLDITRYSCKIGTAPRSIGMPEASRQALSDISSNRICELGTPRYLTPEIGLTGPVPRNSPLEDTGGPFFLDDHRGVDDLIEDDQSMWFETDKGLLILLGCCHAGLVNTVEYIKQISGIDRIHGIIGGMHLVNADEARLQYTFDNMKRWKPDILIPCHCTGATPVARMIEAIGSDIVKWGCSGYTVKA</sequence>
<protein>
    <submittedName>
        <fullName evidence="2">MBL fold metallo-hydrolase</fullName>
    </submittedName>
</protein>